<keyword evidence="3" id="KW-0808">Transferase</keyword>
<reference evidence="8" key="2">
    <citation type="submission" date="2020-09" db="EMBL/GenBank/DDBJ databases">
        <authorList>
            <person name="Sun Q."/>
            <person name="Zhou Y."/>
        </authorList>
    </citation>
    <scope>NUCLEOTIDE SEQUENCE</scope>
    <source>
        <strain evidence="8">CGMCC 4.7278</strain>
    </source>
</reference>
<dbReference type="InterPro" id="IPR055487">
    <property type="entry name" value="DUF7059"/>
</dbReference>
<dbReference type="Pfam" id="PF23186">
    <property type="entry name" value="DUF7059"/>
    <property type="match status" value="1"/>
</dbReference>
<accession>A0A917QBH8</accession>
<feature type="domain" description="DUF7059" evidence="6">
    <location>
        <begin position="26"/>
        <end position="109"/>
    </location>
</feature>
<dbReference type="AlphaFoldDB" id="A0A917QBH8"/>
<dbReference type="PANTHER" id="PTHR45875:SF1">
    <property type="entry name" value="METHYLTRANSFERASE N6AMT1"/>
    <property type="match status" value="1"/>
</dbReference>
<dbReference type="Gene3D" id="3.40.50.150">
    <property type="entry name" value="Vaccinia Virus protein VP39"/>
    <property type="match status" value="1"/>
</dbReference>
<proteinExistence type="inferred from homology"/>
<dbReference type="InterPro" id="IPR007848">
    <property type="entry name" value="Small_mtfrase_dom"/>
</dbReference>
<comment type="caution">
    <text evidence="8">The sequence shown here is derived from an EMBL/GenBank/DDBJ whole genome shotgun (WGS) entry which is preliminary data.</text>
</comment>
<dbReference type="RefSeq" id="WP_188827677.1">
    <property type="nucleotide sequence ID" value="NZ_BMMW01000001.1"/>
</dbReference>
<evidence type="ECO:0000256" key="1">
    <source>
        <dbReference type="ARBA" id="ARBA00006149"/>
    </source>
</evidence>
<keyword evidence="9" id="KW-1185">Reference proteome</keyword>
<dbReference type="InterPro" id="IPR056684">
    <property type="entry name" value="DUF7782"/>
</dbReference>
<name>A0A917QBH8_9NOCA</name>
<evidence type="ECO:0000259" key="5">
    <source>
        <dbReference type="Pfam" id="PF05175"/>
    </source>
</evidence>
<dbReference type="InterPro" id="IPR029063">
    <property type="entry name" value="SAM-dependent_MTases_sf"/>
</dbReference>
<dbReference type="PANTHER" id="PTHR45875">
    <property type="entry name" value="METHYLTRANSFERASE N6AMT1"/>
    <property type="match status" value="1"/>
</dbReference>
<dbReference type="SUPFAM" id="SSF53335">
    <property type="entry name" value="S-adenosyl-L-methionine-dependent methyltransferases"/>
    <property type="match status" value="1"/>
</dbReference>
<evidence type="ECO:0000256" key="3">
    <source>
        <dbReference type="ARBA" id="ARBA00022679"/>
    </source>
</evidence>
<evidence type="ECO:0000256" key="4">
    <source>
        <dbReference type="ARBA" id="ARBA00022691"/>
    </source>
</evidence>
<keyword evidence="2 8" id="KW-0489">Methyltransferase</keyword>
<evidence type="ECO:0000256" key="2">
    <source>
        <dbReference type="ARBA" id="ARBA00022603"/>
    </source>
</evidence>
<evidence type="ECO:0000259" key="6">
    <source>
        <dbReference type="Pfam" id="PF23186"/>
    </source>
</evidence>
<organism evidence="8 9">
    <name type="scientific">Nocardia camponoti</name>
    <dbReference type="NCBI Taxonomy" id="1616106"/>
    <lineage>
        <taxon>Bacteria</taxon>
        <taxon>Bacillati</taxon>
        <taxon>Actinomycetota</taxon>
        <taxon>Actinomycetes</taxon>
        <taxon>Mycobacteriales</taxon>
        <taxon>Nocardiaceae</taxon>
        <taxon>Nocardia</taxon>
    </lineage>
</organism>
<feature type="domain" description="Methyltransferase small" evidence="5">
    <location>
        <begin position="147"/>
        <end position="242"/>
    </location>
</feature>
<gene>
    <name evidence="8" type="ORF">GCM10011591_10980</name>
</gene>
<dbReference type="GO" id="GO:0008757">
    <property type="term" value="F:S-adenosylmethionine-dependent methyltransferase activity"/>
    <property type="evidence" value="ECO:0007669"/>
    <property type="project" value="TreeGrafter"/>
</dbReference>
<dbReference type="PROSITE" id="PS00092">
    <property type="entry name" value="N6_MTASE"/>
    <property type="match status" value="1"/>
</dbReference>
<dbReference type="Pfam" id="PF05175">
    <property type="entry name" value="MTS"/>
    <property type="match status" value="1"/>
</dbReference>
<sequence length="505" mass="54103">MPNNPTTTHSQLTALAPDLRSALLRVGYTADGLLDVLGDDVHAALGRSEPVPVRRAALAAGELGTLIRLLLLGDPLPVDEVAAAIAPASVDDAVAAGFLVRDFDQVRAAIDLRPLDTGSGTRWIFSDLDDSMRRRTLTEDHVLGVGHASLSLLRATPTEPVGTVLDLGTGCGVQAVHAAEYSGKVTATDVNPRALWLAEATAALNGFDFELLEGSWFEPVAGRRFDQIVANPPFVVGPARIEHTYRDSGLALDGASELVISQAADLLAPGGTAAMLAAWVHVDGQDWRQRVSSWLPEYGVDAWIVQRDVADPALYVGTWLRDAGLDPRDPAAQERAQAWLDAFEAADVEGIGFGFVYLHAIDGPTELLAEDLTHGFDDPLGPEASAYFARSAWLRAVARDPDLAWTSRFEPSPATALERVYLPGEFGWDEQVARLHRGDGPRWQHEVDDATVALVAGMRADGLTLAELLELLSIAQGEDEVSPEFAAQALSVVMGLVRHGLIRPV</sequence>
<dbReference type="InterPro" id="IPR002052">
    <property type="entry name" value="DNA_methylase_N6_adenine_CS"/>
</dbReference>
<dbReference type="GO" id="GO:0008276">
    <property type="term" value="F:protein methyltransferase activity"/>
    <property type="evidence" value="ECO:0007669"/>
    <property type="project" value="TreeGrafter"/>
</dbReference>
<protein>
    <submittedName>
        <fullName evidence="8">SAM-dependent methyltransferase</fullName>
    </submittedName>
</protein>
<dbReference type="EMBL" id="BMMW01000001">
    <property type="protein sequence ID" value="GGK41266.1"/>
    <property type="molecule type" value="Genomic_DNA"/>
</dbReference>
<dbReference type="CDD" id="cd02440">
    <property type="entry name" value="AdoMet_MTases"/>
    <property type="match status" value="1"/>
</dbReference>
<feature type="domain" description="DUF7782" evidence="7">
    <location>
        <begin position="386"/>
        <end position="504"/>
    </location>
</feature>
<keyword evidence="4" id="KW-0949">S-adenosyl-L-methionine</keyword>
<dbReference type="Proteomes" id="UP000612956">
    <property type="component" value="Unassembled WGS sequence"/>
</dbReference>
<dbReference type="GO" id="GO:0035657">
    <property type="term" value="C:eRF1 methyltransferase complex"/>
    <property type="evidence" value="ECO:0007669"/>
    <property type="project" value="TreeGrafter"/>
</dbReference>
<evidence type="ECO:0000313" key="8">
    <source>
        <dbReference type="EMBL" id="GGK41266.1"/>
    </source>
</evidence>
<comment type="similarity">
    <text evidence="1">Belongs to the eukaryotic/archaeal PrmC-related family.</text>
</comment>
<evidence type="ECO:0000259" key="7">
    <source>
        <dbReference type="Pfam" id="PF25004"/>
    </source>
</evidence>
<dbReference type="InterPro" id="IPR052190">
    <property type="entry name" value="Euk-Arch_PrmC-MTase"/>
</dbReference>
<dbReference type="GO" id="GO:0003676">
    <property type="term" value="F:nucleic acid binding"/>
    <property type="evidence" value="ECO:0007669"/>
    <property type="project" value="InterPro"/>
</dbReference>
<dbReference type="Pfam" id="PF25004">
    <property type="entry name" value="DUF7782"/>
    <property type="match status" value="1"/>
</dbReference>
<evidence type="ECO:0000313" key="9">
    <source>
        <dbReference type="Proteomes" id="UP000612956"/>
    </source>
</evidence>
<dbReference type="GO" id="GO:0032259">
    <property type="term" value="P:methylation"/>
    <property type="evidence" value="ECO:0007669"/>
    <property type="project" value="UniProtKB-KW"/>
</dbReference>
<dbReference type="GO" id="GO:0008170">
    <property type="term" value="F:N-methyltransferase activity"/>
    <property type="evidence" value="ECO:0007669"/>
    <property type="project" value="UniProtKB-ARBA"/>
</dbReference>
<reference evidence="8" key="1">
    <citation type="journal article" date="2014" name="Int. J. Syst. Evol. Microbiol.">
        <title>Complete genome sequence of Corynebacterium casei LMG S-19264T (=DSM 44701T), isolated from a smear-ripened cheese.</title>
        <authorList>
            <consortium name="US DOE Joint Genome Institute (JGI-PGF)"/>
            <person name="Walter F."/>
            <person name="Albersmeier A."/>
            <person name="Kalinowski J."/>
            <person name="Ruckert C."/>
        </authorList>
    </citation>
    <scope>NUCLEOTIDE SEQUENCE</scope>
    <source>
        <strain evidence="8">CGMCC 4.7278</strain>
    </source>
</reference>